<dbReference type="SUPFAM" id="SSF52091">
    <property type="entry name" value="SpoIIaa-like"/>
    <property type="match status" value="1"/>
</dbReference>
<protein>
    <submittedName>
        <fullName evidence="2">STAS domain-containing protein</fullName>
    </submittedName>
</protein>
<keyword evidence="3" id="KW-1185">Reference proteome</keyword>
<dbReference type="Pfam" id="PF13466">
    <property type="entry name" value="STAS_2"/>
    <property type="match status" value="1"/>
</dbReference>
<dbReference type="CDD" id="cd07043">
    <property type="entry name" value="STAS_anti-anti-sigma_factors"/>
    <property type="match status" value="1"/>
</dbReference>
<gene>
    <name evidence="2" type="ORF">DXV75_03900</name>
</gene>
<name>A0A3D8MC95_9ALTE</name>
<dbReference type="AlphaFoldDB" id="A0A3D8MC95"/>
<feature type="domain" description="STAS" evidence="1">
    <location>
        <begin position="48"/>
        <end position="103"/>
    </location>
</feature>
<evidence type="ECO:0000259" key="1">
    <source>
        <dbReference type="PROSITE" id="PS50801"/>
    </source>
</evidence>
<dbReference type="OrthoDB" id="5900662at2"/>
<dbReference type="InterPro" id="IPR002645">
    <property type="entry name" value="STAS_dom"/>
</dbReference>
<dbReference type="InterPro" id="IPR052746">
    <property type="entry name" value="MlaB_ABC_Transporter"/>
</dbReference>
<dbReference type="PROSITE" id="PS50801">
    <property type="entry name" value="STAS"/>
    <property type="match status" value="1"/>
</dbReference>
<dbReference type="EMBL" id="QRHA01000002">
    <property type="protein sequence ID" value="RDV28116.1"/>
    <property type="molecule type" value="Genomic_DNA"/>
</dbReference>
<dbReference type="PANTHER" id="PTHR35849:SF1">
    <property type="entry name" value="INTERMEMBRANE PHOSPHOLIPID TRANSPORT SYSTEM BINDING PROTEIN MLAB"/>
    <property type="match status" value="1"/>
</dbReference>
<dbReference type="InterPro" id="IPR036513">
    <property type="entry name" value="STAS_dom_sf"/>
</dbReference>
<comment type="caution">
    <text evidence="2">The sequence shown here is derived from an EMBL/GenBank/DDBJ whole genome shotgun (WGS) entry which is preliminary data.</text>
</comment>
<evidence type="ECO:0000313" key="2">
    <source>
        <dbReference type="EMBL" id="RDV28116.1"/>
    </source>
</evidence>
<proteinExistence type="predicted"/>
<dbReference type="InterPro" id="IPR058548">
    <property type="entry name" value="MlaB-like_STAS"/>
</dbReference>
<dbReference type="PANTHER" id="PTHR35849">
    <property type="entry name" value="BLR2341 PROTEIN"/>
    <property type="match status" value="1"/>
</dbReference>
<organism evidence="2 3">
    <name type="scientific">Alteromonas aestuariivivens</name>
    <dbReference type="NCBI Taxonomy" id="1938339"/>
    <lineage>
        <taxon>Bacteria</taxon>
        <taxon>Pseudomonadati</taxon>
        <taxon>Pseudomonadota</taxon>
        <taxon>Gammaproteobacteria</taxon>
        <taxon>Alteromonadales</taxon>
        <taxon>Alteromonadaceae</taxon>
        <taxon>Alteromonas/Salinimonas group</taxon>
        <taxon>Alteromonas</taxon>
    </lineage>
</organism>
<dbReference type="RefSeq" id="WP_115592074.1">
    <property type="nucleotide sequence ID" value="NZ_QRHA01000002.1"/>
</dbReference>
<sequence length="103" mass="11558">MNTPFNFIDDNGIQLQGELDRDSLTTNWWTMLDTGQKNRLTASKACRFDLSSVERIDSAGLAWLVNAVRDARANGIKITLQNAPEKLLKLAKISDVDRLLPLE</sequence>
<reference evidence="3" key="1">
    <citation type="submission" date="2018-08" db="EMBL/GenBank/DDBJ databases">
        <authorList>
            <person name="Zhang J."/>
            <person name="Du Z.-J."/>
        </authorList>
    </citation>
    <scope>NUCLEOTIDE SEQUENCE [LARGE SCALE GENOMIC DNA]</scope>
    <source>
        <strain evidence="3">KCTC 52655</strain>
    </source>
</reference>
<dbReference type="Gene3D" id="3.30.750.24">
    <property type="entry name" value="STAS domain"/>
    <property type="match status" value="1"/>
</dbReference>
<accession>A0A3D8MC95</accession>
<dbReference type="Proteomes" id="UP000256561">
    <property type="component" value="Unassembled WGS sequence"/>
</dbReference>
<evidence type="ECO:0000313" key="3">
    <source>
        <dbReference type="Proteomes" id="UP000256561"/>
    </source>
</evidence>